<dbReference type="Proteomes" id="UP001384579">
    <property type="component" value="Unassembled WGS sequence"/>
</dbReference>
<dbReference type="RefSeq" id="WP_340525149.1">
    <property type="nucleotide sequence ID" value="NZ_JBBLXS010000175.1"/>
</dbReference>
<comment type="caution">
    <text evidence="2">The sequence shown here is derived from an EMBL/GenBank/DDBJ whole genome shotgun (WGS) entry which is preliminary data.</text>
</comment>
<feature type="signal peptide" evidence="1">
    <location>
        <begin position="1"/>
        <end position="26"/>
    </location>
</feature>
<dbReference type="PROSITE" id="PS51257">
    <property type="entry name" value="PROKAR_LIPOPROTEIN"/>
    <property type="match status" value="1"/>
</dbReference>
<proteinExistence type="predicted"/>
<protein>
    <submittedName>
        <fullName evidence="2">Uncharacterized protein</fullName>
    </submittedName>
</protein>
<name>A0ABU8YNP3_9CYAN</name>
<gene>
    <name evidence="2" type="ORF">WMG39_14460</name>
</gene>
<evidence type="ECO:0000313" key="2">
    <source>
        <dbReference type="EMBL" id="MEK0186040.1"/>
    </source>
</evidence>
<evidence type="ECO:0000313" key="3">
    <source>
        <dbReference type="Proteomes" id="UP001384579"/>
    </source>
</evidence>
<organism evidence="2 3">
    <name type="scientific">Microcoleus anatoxicus PTRS2</name>
    <dbReference type="NCBI Taxonomy" id="2705321"/>
    <lineage>
        <taxon>Bacteria</taxon>
        <taxon>Bacillati</taxon>
        <taxon>Cyanobacteriota</taxon>
        <taxon>Cyanophyceae</taxon>
        <taxon>Oscillatoriophycideae</taxon>
        <taxon>Oscillatoriales</taxon>
        <taxon>Microcoleaceae</taxon>
        <taxon>Microcoleus</taxon>
        <taxon>Microcoleus anatoxicus</taxon>
    </lineage>
</organism>
<sequence>MYFLPKQIAIILLVAACCLLTVSCQKDDRVVECTKLTEIVTKGNALIETKKDSNDTGTTKNLAKDLNQTSKELESLSLTDTNLKELQSQSVKSFREMGQAIGDMGKALEAGNRASTSIEGREQIRKAQADIMKAGQQANEAAATQDAVTEKLINYCKSPTQ</sequence>
<keyword evidence="3" id="KW-1185">Reference proteome</keyword>
<reference evidence="2 3" key="1">
    <citation type="journal article" date="2020" name="Harmful Algae">
        <title>Molecular and morphological characterization of a novel dihydroanatoxin-a producing Microcoleus species (cyanobacteria) from the Russian River, California, USA.</title>
        <authorList>
            <person name="Conklin K.Y."/>
            <person name="Stancheva R."/>
            <person name="Otten T.G."/>
            <person name="Fadness R."/>
            <person name="Boyer G.L."/>
            <person name="Read B."/>
            <person name="Zhang X."/>
            <person name="Sheath R.G."/>
        </authorList>
    </citation>
    <scope>NUCLEOTIDE SEQUENCE [LARGE SCALE GENOMIC DNA]</scope>
    <source>
        <strain evidence="2 3">PTRS2</strain>
    </source>
</reference>
<evidence type="ECO:0000256" key="1">
    <source>
        <dbReference type="SAM" id="SignalP"/>
    </source>
</evidence>
<dbReference type="EMBL" id="JBBLXS010000175">
    <property type="protein sequence ID" value="MEK0186040.1"/>
    <property type="molecule type" value="Genomic_DNA"/>
</dbReference>
<keyword evidence="1" id="KW-0732">Signal</keyword>
<feature type="chain" id="PRO_5045058745" evidence="1">
    <location>
        <begin position="27"/>
        <end position="161"/>
    </location>
</feature>
<accession>A0ABU8YNP3</accession>